<dbReference type="EMBL" id="JACXAF010000022">
    <property type="protein sequence ID" value="MBD1390773.1"/>
    <property type="molecule type" value="Genomic_DNA"/>
</dbReference>
<dbReference type="InterPro" id="IPR021727">
    <property type="entry name" value="DUF3299"/>
</dbReference>
<dbReference type="Proteomes" id="UP000638014">
    <property type="component" value="Unassembled WGS sequence"/>
</dbReference>
<accession>A0A8J6QK68</accession>
<dbReference type="Pfam" id="PF11736">
    <property type="entry name" value="DUF3299"/>
    <property type="match status" value="1"/>
</dbReference>
<keyword evidence="1" id="KW-0732">Signal</keyword>
<comment type="caution">
    <text evidence="2">The sequence shown here is derived from an EMBL/GenBank/DDBJ whole genome shotgun (WGS) entry which is preliminary data.</text>
</comment>
<dbReference type="AlphaFoldDB" id="A0A8J6QK68"/>
<name>A0A8J6QK68_9GAMM</name>
<keyword evidence="3" id="KW-1185">Reference proteome</keyword>
<gene>
    <name evidence="2" type="ORF">IC617_15180</name>
</gene>
<evidence type="ECO:0000313" key="2">
    <source>
        <dbReference type="EMBL" id="MBD1390773.1"/>
    </source>
</evidence>
<reference evidence="2" key="1">
    <citation type="submission" date="2020-09" db="EMBL/GenBank/DDBJ databases">
        <title>A novel bacterium of genus Neiella, isolated from South China Sea.</title>
        <authorList>
            <person name="Huang H."/>
            <person name="Mo K."/>
            <person name="Hu Y."/>
        </authorList>
    </citation>
    <scope>NUCLEOTIDE SEQUENCE</scope>
    <source>
        <strain evidence="2">HB171785</strain>
    </source>
</reference>
<organism evidence="2 3">
    <name type="scientific">Neiella litorisoli</name>
    <dbReference type="NCBI Taxonomy" id="2771431"/>
    <lineage>
        <taxon>Bacteria</taxon>
        <taxon>Pseudomonadati</taxon>
        <taxon>Pseudomonadota</taxon>
        <taxon>Gammaproteobacteria</taxon>
        <taxon>Alteromonadales</taxon>
        <taxon>Echinimonadaceae</taxon>
        <taxon>Neiella</taxon>
    </lineage>
</organism>
<sequence>MEFLSMFIAQLRSALCAMLLAALSFSAAADAPNSEYRQIEWIELMPADDLDALLNPPETIDQIADGSAEDSVEGLAGTEDEATKRYLAALESTRVVEEFNNSKIRLPGFVVPLEMKDEFTATEFLLVPFFGACLHLPPPPPNQIVYVTYADGVTLSSYQDAFWLEGTLKVETTASDMGTAAYTLVVDSVAPYSE</sequence>
<feature type="signal peptide" evidence="1">
    <location>
        <begin position="1"/>
        <end position="29"/>
    </location>
</feature>
<evidence type="ECO:0000313" key="3">
    <source>
        <dbReference type="Proteomes" id="UP000638014"/>
    </source>
</evidence>
<evidence type="ECO:0000256" key="1">
    <source>
        <dbReference type="SAM" id="SignalP"/>
    </source>
</evidence>
<proteinExistence type="predicted"/>
<feature type="chain" id="PRO_5035273324" evidence="1">
    <location>
        <begin position="30"/>
        <end position="194"/>
    </location>
</feature>
<dbReference type="Gene3D" id="2.40.50.870">
    <property type="entry name" value="Protein of unknown function (DUF3299)"/>
    <property type="match status" value="1"/>
</dbReference>
<protein>
    <submittedName>
        <fullName evidence="2">DUF3299 domain-containing protein</fullName>
    </submittedName>
</protein>